<sequence length="503" mass="52612">MPAASVSSAGHAGADRPELGAIRESMLIDGKPVREGQGEPVAVYDPATGQVIAHQPDAGPVQIDLAVQAARRAFDSGPWRGMLPAGRERLLLKLADLVEQHGNELARLETLNSGKLLGVAQGLEVESGAQWLRYMAGWATKITGDTLSLSIPFPPGVRYSAQTLPQPVGVVGAIIPWNFPLLMAIWKIAPALAAGCTVVLKPAEETPLTALRLAELVLEAGFPPGVVNVVTGRGETAGAALVAHPGVDKIAFTGSTEVGKLIGRAAMDGMKRVSLELGGKSPVIVLDDCDVDRAVQGAAAAIFFNQGQVCTAGSRLYVQKGLYAKVVQGLADLAAGMTLGSGFDPATQVGPLVSARHQKRVMDYIGIGRAEGGRVLAGGGAGEGAGYFVQPTVFTGLRPDARIVREEIFGPVVVAQPFDSLDDAVLLANDSAFGLGASLWSNDLARVQGLIPRIDAGTIWVNTHNMLDPNMPFGGFKQSGIGREHGRAVLDLYLEKKSVCMAY</sequence>
<dbReference type="PROSITE" id="PS00687">
    <property type="entry name" value="ALDEHYDE_DEHYDR_GLU"/>
    <property type="match status" value="1"/>
</dbReference>
<dbReference type="Gene3D" id="3.40.309.10">
    <property type="entry name" value="Aldehyde Dehydrogenase, Chain A, domain 2"/>
    <property type="match status" value="1"/>
</dbReference>
<dbReference type="FunFam" id="3.40.605.10:FF:000026">
    <property type="entry name" value="Aldehyde dehydrogenase, putative"/>
    <property type="match status" value="1"/>
</dbReference>
<proteinExistence type="inferred from homology"/>
<gene>
    <name evidence="7" type="primary">styD</name>
    <name evidence="7" type="ORF">AGI3411_03616</name>
</gene>
<dbReference type="AlphaFoldDB" id="A0A446CKI4"/>
<dbReference type="InterPro" id="IPR016161">
    <property type="entry name" value="Ald_DH/histidinol_DH"/>
</dbReference>
<dbReference type="InterPro" id="IPR054805">
    <property type="entry name" value="StyD"/>
</dbReference>
<feature type="active site" evidence="3">
    <location>
        <position position="276"/>
    </location>
</feature>
<dbReference type="PROSITE" id="PS00070">
    <property type="entry name" value="ALDEHYDE_DEHYDR_CYS"/>
    <property type="match status" value="1"/>
</dbReference>
<evidence type="ECO:0000256" key="2">
    <source>
        <dbReference type="ARBA" id="ARBA00023002"/>
    </source>
</evidence>
<accession>A0A446CKI4</accession>
<dbReference type="SUPFAM" id="SSF53720">
    <property type="entry name" value="ALDH-like"/>
    <property type="match status" value="1"/>
</dbReference>
<evidence type="ECO:0000256" key="1">
    <source>
        <dbReference type="ARBA" id="ARBA00009986"/>
    </source>
</evidence>
<dbReference type="OrthoDB" id="6187633at2"/>
<keyword evidence="2 4" id="KW-0560">Oxidoreductase</keyword>
<protein>
    <submittedName>
        <fullName evidence="7">Phenylacetaldehyde dehydrogenase</fullName>
        <ecNumber evidence="7">1.2.1.39</ecNumber>
    </submittedName>
</protein>
<dbReference type="Proteomes" id="UP000289184">
    <property type="component" value="Unassembled WGS sequence"/>
</dbReference>
<evidence type="ECO:0000256" key="3">
    <source>
        <dbReference type="PROSITE-ProRule" id="PRU10007"/>
    </source>
</evidence>
<dbReference type="FunFam" id="3.40.605.10:FF:000007">
    <property type="entry name" value="NAD/NADP-dependent betaine aldehyde dehydrogenase"/>
    <property type="match status" value="1"/>
</dbReference>
<dbReference type="InterPro" id="IPR029510">
    <property type="entry name" value="Ald_DH_CS_GLU"/>
</dbReference>
<feature type="region of interest" description="Disordered" evidence="5">
    <location>
        <begin position="1"/>
        <end position="20"/>
    </location>
</feature>
<reference evidence="7 8" key="1">
    <citation type="submission" date="2018-07" db="EMBL/GenBank/DDBJ databases">
        <authorList>
            <person name="Peeters C."/>
        </authorList>
    </citation>
    <scope>NUCLEOTIDE SEQUENCE [LARGE SCALE GENOMIC DNA]</scope>
    <source>
        <strain evidence="7 8">LMG 3411</strain>
    </source>
</reference>
<dbReference type="GO" id="GO:0008957">
    <property type="term" value="F:phenylacetaldehyde dehydrogenase (NAD+) activity"/>
    <property type="evidence" value="ECO:0007669"/>
    <property type="project" value="UniProtKB-EC"/>
</dbReference>
<evidence type="ECO:0000256" key="4">
    <source>
        <dbReference type="RuleBase" id="RU003345"/>
    </source>
</evidence>
<feature type="compositionally biased region" description="Low complexity" evidence="5">
    <location>
        <begin position="1"/>
        <end position="12"/>
    </location>
</feature>
<dbReference type="PANTHER" id="PTHR11699">
    <property type="entry name" value="ALDEHYDE DEHYDROGENASE-RELATED"/>
    <property type="match status" value="1"/>
</dbReference>
<comment type="similarity">
    <text evidence="1 4">Belongs to the aldehyde dehydrogenase family.</text>
</comment>
<feature type="domain" description="Aldehyde dehydrogenase" evidence="6">
    <location>
        <begin position="36"/>
        <end position="499"/>
    </location>
</feature>
<dbReference type="NCBIfam" id="NF045735">
    <property type="entry name" value="PaDhStyDPseudo"/>
    <property type="match status" value="1"/>
</dbReference>
<dbReference type="EMBL" id="UFQB01000015">
    <property type="protein sequence ID" value="SSW68427.1"/>
    <property type="molecule type" value="Genomic_DNA"/>
</dbReference>
<dbReference type="InterPro" id="IPR016162">
    <property type="entry name" value="Ald_DH_N"/>
</dbReference>
<dbReference type="InterPro" id="IPR015590">
    <property type="entry name" value="Aldehyde_DH_dom"/>
</dbReference>
<dbReference type="Gene3D" id="3.40.605.10">
    <property type="entry name" value="Aldehyde Dehydrogenase, Chain A, domain 1"/>
    <property type="match status" value="1"/>
</dbReference>
<evidence type="ECO:0000259" key="6">
    <source>
        <dbReference type="Pfam" id="PF00171"/>
    </source>
</evidence>
<dbReference type="Pfam" id="PF00171">
    <property type="entry name" value="Aldedh"/>
    <property type="match status" value="1"/>
</dbReference>
<dbReference type="InterPro" id="IPR016163">
    <property type="entry name" value="Ald_DH_C"/>
</dbReference>
<evidence type="ECO:0000313" key="8">
    <source>
        <dbReference type="Proteomes" id="UP000289184"/>
    </source>
</evidence>
<dbReference type="FunFam" id="3.40.309.10:FF:000012">
    <property type="entry name" value="Betaine aldehyde dehydrogenase"/>
    <property type="match status" value="1"/>
</dbReference>
<dbReference type="InterPro" id="IPR016160">
    <property type="entry name" value="Ald_DH_CS_CYS"/>
</dbReference>
<dbReference type="RefSeq" id="WP_129528751.1">
    <property type="nucleotide sequence ID" value="NZ_UFQB01000015.1"/>
</dbReference>
<dbReference type="EC" id="1.2.1.39" evidence="7"/>
<name>A0A446CKI4_9BURK</name>
<keyword evidence="8" id="KW-1185">Reference proteome</keyword>
<evidence type="ECO:0000256" key="5">
    <source>
        <dbReference type="SAM" id="MobiDB-lite"/>
    </source>
</evidence>
<organism evidence="7 8">
    <name type="scientific">Achromobacter agilis</name>
    <dbReference type="NCBI Taxonomy" id="1353888"/>
    <lineage>
        <taxon>Bacteria</taxon>
        <taxon>Pseudomonadati</taxon>
        <taxon>Pseudomonadota</taxon>
        <taxon>Betaproteobacteria</taxon>
        <taxon>Burkholderiales</taxon>
        <taxon>Alcaligenaceae</taxon>
        <taxon>Achromobacter</taxon>
    </lineage>
</organism>
<evidence type="ECO:0000313" key="7">
    <source>
        <dbReference type="EMBL" id="SSW68427.1"/>
    </source>
</evidence>